<accession>A0A3B1CJL8</accession>
<protein>
    <recommendedName>
        <fullName evidence="2">LPS export ABC transporter periplasmic protein LptC</fullName>
    </recommendedName>
</protein>
<organism evidence="1">
    <name type="scientific">hydrothermal vent metagenome</name>
    <dbReference type="NCBI Taxonomy" id="652676"/>
    <lineage>
        <taxon>unclassified sequences</taxon>
        <taxon>metagenomes</taxon>
        <taxon>ecological metagenomes</taxon>
    </lineage>
</organism>
<gene>
    <name evidence="1" type="ORF">MNBD_NITROSPIRAE02-1596</name>
</gene>
<name>A0A3B1CJL8_9ZZZZ</name>
<sequence>MKKYRIISLLPATLTLLLILVWLAMGNKKPSYIKGPGKSVMKEVEVVYYKKERPDWRAYIKEALFSRDETGSELKDVNIFYFRGDLSLHAKQGFYDITNGQIRLSGMVNGKGKGFTFRSPELLYLPSEDILATSKGLVIKGKKYMLSGRSGRIKDSQVMEVTGDVRAVFY</sequence>
<reference evidence="1" key="1">
    <citation type="submission" date="2018-06" db="EMBL/GenBank/DDBJ databases">
        <authorList>
            <person name="Zhirakovskaya E."/>
        </authorList>
    </citation>
    <scope>NUCLEOTIDE SEQUENCE</scope>
</reference>
<evidence type="ECO:0008006" key="2">
    <source>
        <dbReference type="Google" id="ProtNLM"/>
    </source>
</evidence>
<dbReference type="AlphaFoldDB" id="A0A3B1CJL8"/>
<dbReference type="EMBL" id="UOGH01000008">
    <property type="protein sequence ID" value="VAX26741.1"/>
    <property type="molecule type" value="Genomic_DNA"/>
</dbReference>
<proteinExistence type="predicted"/>
<evidence type="ECO:0000313" key="1">
    <source>
        <dbReference type="EMBL" id="VAX26741.1"/>
    </source>
</evidence>